<evidence type="ECO:0000313" key="3">
    <source>
        <dbReference type="Proteomes" id="UP000694930"/>
    </source>
</evidence>
<evidence type="ECO:0000256" key="1">
    <source>
        <dbReference type="ARBA" id="ARBA00009431"/>
    </source>
</evidence>
<keyword evidence="2" id="KW-1133">Transmembrane helix</keyword>
<dbReference type="Pfam" id="PF00450">
    <property type="entry name" value="Peptidase_S10"/>
    <property type="match status" value="1"/>
</dbReference>
<sequence length="516" mass="58982">MKFSTTCLVIYIIYTKEILFLVQSNPPYVFERVRLKLKKKKKGDTIQYFPFSTREKKMKYSKMKCSLYVVLIIFVYPLFVLAGSPVKYLPGFEGPLPFQLETGYIGVGEANEVQLFYYFIKSQSNSKIDPLIYWFTGGPGCSPLSAILYELGPITVDIRAYNGSLPTLSLNPYAYTKVANMIFVDLPVGIGFSYATTQKAIYSDDLQAADHAYEFIRKWLIEHQEYLNNPFYVGGDSYSGITVPIVTQVISNGNDMGIKPWINLKGYILGNPVTSTDPDYKYKVPFAHGMGLIPNELYESFVTNCGRDYSPNDSTNQLCSRDIRTFDWLINDIYQYHILESPCELVSHDSRRSLAGNVQKLKNLSSFFGMKCREEWHELSVIWANDKVVQDALHVRKTSMAWERCRSNLSFGTIINNSVSYHANLSRKGFRSLIYSGDHDMVVPFSSTQLWIKSLNYSIINDWKPWVVDGQVAGYTRSYSNQMTFATVKGGGHTAPEWKRVECLEMLKRWLSHVSL</sequence>
<keyword evidence="2" id="KW-0472">Membrane</keyword>
<name>A0ABM1GQX9_SOLPN</name>
<keyword evidence="2" id="KW-0812">Transmembrane</keyword>
<dbReference type="Gene3D" id="3.40.50.1820">
    <property type="entry name" value="alpha/beta hydrolase"/>
    <property type="match status" value="1"/>
</dbReference>
<dbReference type="PRINTS" id="PR00724">
    <property type="entry name" value="CRBOXYPTASEC"/>
</dbReference>
<comment type="similarity">
    <text evidence="1">Belongs to the peptidase S10 family.</text>
</comment>
<proteinExistence type="inferred from homology"/>
<dbReference type="Proteomes" id="UP000694930">
    <property type="component" value="Chromosome 5"/>
</dbReference>
<dbReference type="PANTHER" id="PTHR11802">
    <property type="entry name" value="SERINE PROTEASE FAMILY S10 SERINE CARBOXYPEPTIDASE"/>
    <property type="match status" value="1"/>
</dbReference>
<protein>
    <submittedName>
        <fullName evidence="4">Serine carboxypeptidase-like 13 isoform X1</fullName>
    </submittedName>
</protein>
<dbReference type="GeneID" id="107018611"/>
<dbReference type="InterPro" id="IPR029058">
    <property type="entry name" value="AB_hydrolase_fold"/>
</dbReference>
<evidence type="ECO:0000256" key="2">
    <source>
        <dbReference type="SAM" id="Phobius"/>
    </source>
</evidence>
<organism evidence="3 4">
    <name type="scientific">Solanum pennellii</name>
    <name type="common">Tomato</name>
    <name type="synonym">Lycopersicon pennellii</name>
    <dbReference type="NCBI Taxonomy" id="28526"/>
    <lineage>
        <taxon>Eukaryota</taxon>
        <taxon>Viridiplantae</taxon>
        <taxon>Streptophyta</taxon>
        <taxon>Embryophyta</taxon>
        <taxon>Tracheophyta</taxon>
        <taxon>Spermatophyta</taxon>
        <taxon>Magnoliopsida</taxon>
        <taxon>eudicotyledons</taxon>
        <taxon>Gunneridae</taxon>
        <taxon>Pentapetalae</taxon>
        <taxon>asterids</taxon>
        <taxon>lamiids</taxon>
        <taxon>Solanales</taxon>
        <taxon>Solanaceae</taxon>
        <taxon>Solanoideae</taxon>
        <taxon>Solaneae</taxon>
        <taxon>Solanum</taxon>
        <taxon>Solanum subgen. Lycopersicon</taxon>
    </lineage>
</organism>
<feature type="transmembrane region" description="Helical" evidence="2">
    <location>
        <begin position="65"/>
        <end position="83"/>
    </location>
</feature>
<dbReference type="PANTHER" id="PTHR11802:SF257">
    <property type="entry name" value="SERINE CARBOXYPEPTIDASE-LIKE 17"/>
    <property type="match status" value="1"/>
</dbReference>
<reference evidence="4" key="2">
    <citation type="submission" date="2025-08" db="UniProtKB">
        <authorList>
            <consortium name="RefSeq"/>
        </authorList>
    </citation>
    <scope>IDENTIFICATION</scope>
</reference>
<evidence type="ECO:0000313" key="4">
    <source>
        <dbReference type="RefSeq" id="XP_015074622.1"/>
    </source>
</evidence>
<dbReference type="InterPro" id="IPR001563">
    <property type="entry name" value="Peptidase_S10"/>
</dbReference>
<dbReference type="SUPFAM" id="SSF53474">
    <property type="entry name" value="alpha/beta-Hydrolases"/>
    <property type="match status" value="1"/>
</dbReference>
<gene>
    <name evidence="4" type="primary">LOC107018611</name>
</gene>
<accession>A0ABM1GQX9</accession>
<reference evidence="3" key="1">
    <citation type="journal article" date="2014" name="Nat. Genet.">
        <title>The genome of the stress-tolerant wild tomato species Solanum pennellii.</title>
        <authorList>
            <person name="Bolger A."/>
            <person name="Scossa F."/>
            <person name="Bolger M.E."/>
            <person name="Lanz C."/>
            <person name="Maumus F."/>
            <person name="Tohge T."/>
            <person name="Quesneville H."/>
            <person name="Alseekh S."/>
            <person name="Sorensen I."/>
            <person name="Lichtenstein G."/>
            <person name="Fich E.A."/>
            <person name="Conte M."/>
            <person name="Keller H."/>
            <person name="Schneeberger K."/>
            <person name="Schwacke R."/>
            <person name="Ofner I."/>
            <person name="Vrebalov J."/>
            <person name="Xu Y."/>
            <person name="Osorio S."/>
            <person name="Aflitos S.A."/>
            <person name="Schijlen E."/>
            <person name="Jimenez-Gomez J.M."/>
            <person name="Ryngajllo M."/>
            <person name="Kimura S."/>
            <person name="Kumar R."/>
            <person name="Koenig D."/>
            <person name="Headland L.R."/>
            <person name="Maloof J.N."/>
            <person name="Sinha N."/>
            <person name="van Ham R.C."/>
            <person name="Lankhorst R.K."/>
            <person name="Mao L."/>
            <person name="Vogel A."/>
            <person name="Arsova B."/>
            <person name="Panstruga R."/>
            <person name="Fei Z."/>
            <person name="Rose J.K."/>
            <person name="Zamir D."/>
            <person name="Carrari F."/>
            <person name="Giovannoni J.J."/>
            <person name="Weigel D."/>
            <person name="Usadel B."/>
            <person name="Fernie A.R."/>
        </authorList>
    </citation>
    <scope>NUCLEOTIDE SEQUENCE [LARGE SCALE GENOMIC DNA]</scope>
    <source>
        <strain evidence="3">cv. LA0716</strain>
    </source>
</reference>
<keyword evidence="3" id="KW-1185">Reference proteome</keyword>
<dbReference type="RefSeq" id="XP_015074622.1">
    <property type="nucleotide sequence ID" value="XM_015219136.2"/>
</dbReference>